<evidence type="ECO:0000256" key="2">
    <source>
        <dbReference type="ARBA" id="ARBA00011901"/>
    </source>
</evidence>
<comment type="catalytic activity">
    <reaction evidence="1">
        <text>Hydrolyzes the link between N-acetylmuramoyl residues and L-amino acid residues in certain cell-wall glycopeptides.</text>
        <dbReference type="EC" id="3.5.1.28"/>
    </reaction>
</comment>
<sequence length="1169" mass="123806">MRKNKLIDLRNQIASIMVLFSIATGLAQTTPDSKKPSDEQLYSLADKYLKSSIKKEVNPDGEVFLQREMGDYLALANKKNAVTSKPDLVEKHDELECEHNGELLKEYLNRPHPSVKTMVKYFTEASKEFDVPVEILMAAGQVQSNWAQVSSSFYGSWGVMGLIESDFNNQIAVAAKLIKSTPEAIKTDAKTNIRAAAALLKSYQKKTNPKGLEDWFDATRELTGLKDEEMKTSLAERFFKVIKEGSKTVTLWKEIIDIKGNSVTIPSNKNSKSSTAKISAVQATAAVDYPDALSRITSCNYGVGRNGYGIDYYFVHYMATGTYEGAISYFNDCSRTTPTSAHYCIRNSDGQISQVVREADRAYSQGVSGYPQWNGAGVSTEHEVLATNLSMWDSQPMLNAAAALAIDVCDRNGVPKTRRVTNGNRGIYGHNDVNTGTDCPNLTTARWNVLLAKITAGSSTNVPVPTAPTAGQIYVSTPVNFTWDSAVSNADYRIQVSKSNAGWNDTDGFTSAAAPNSTVVVNDVVNTVKTYSWNATSAAVSESPVGGTVYYYTIRSYSAATGTSKYSAPVSFTPKSAGCTLPGSTSITVDNLAATLAGAWTSTSATAGYIGTDYIHDGDTGKGTKSATFTPSIPQRGKYEVFINFTAGTNRPANVPVDIIHENGTATVTVNQQINNGTWVSLGRYNFSAGSAGKAVIRTAGTTGVVIADAFKFTFIDCLPENTAPAASFTPTAAAVCEGQTVAYTSTSANATSYSWSFPGGTPSTSTAANPVVTYSTAGTYDASLTATNAIGSDTKTITGLVTVNPAAAVVAGFTAPLAELAIGESITLTNTSTGATAYAWTFPNGSPSASTAANPSVSFTSAGLKTVTLVASNACGSNTYTMTFCVGSNTTTALETFEASAGRFTQAPTTSGSTVGIATTSTLARATDSYKSGTASLKAVLYDNTSVATDWLVRLLSGGGTPANNQAFVGNQGSFGFWMKTSTANAGATVTAWIDDTDGLEELPPQAIINNGAWNYYEWFLPTAAGTTITTGNGTVNGASVTLDAIVIRQGNTANTMTVWIDDIQHNYISGCSGTRKMLDIADDAAEVKTGDGLVAYPNPTDGILNLSLENNTKSDVRLYNASGQQLLNTTFEGAEQQLDLNGFGRGIYLLQVIADGKTITRKIILNK</sequence>
<dbReference type="Pfam" id="PF18911">
    <property type="entry name" value="PKD_4"/>
    <property type="match status" value="1"/>
</dbReference>
<evidence type="ECO:0000256" key="1">
    <source>
        <dbReference type="ARBA" id="ARBA00001561"/>
    </source>
</evidence>
<dbReference type="InterPro" id="IPR035986">
    <property type="entry name" value="PKD_dom_sf"/>
</dbReference>
<dbReference type="Proteomes" id="UP000093276">
    <property type="component" value="Chromosome"/>
</dbReference>
<dbReference type="InterPro" id="IPR000601">
    <property type="entry name" value="PKD_dom"/>
</dbReference>
<dbReference type="InterPro" id="IPR036505">
    <property type="entry name" value="Amidase/PGRP_sf"/>
</dbReference>
<keyword evidence="5" id="KW-0961">Cell wall biogenesis/degradation</keyword>
<dbReference type="SMART" id="SM00089">
    <property type="entry name" value="PKD"/>
    <property type="match status" value="2"/>
</dbReference>
<dbReference type="GO" id="GO:0009254">
    <property type="term" value="P:peptidoglycan turnover"/>
    <property type="evidence" value="ECO:0007669"/>
    <property type="project" value="TreeGrafter"/>
</dbReference>
<dbReference type="CDD" id="cd00146">
    <property type="entry name" value="PKD"/>
    <property type="match status" value="2"/>
</dbReference>
<dbReference type="Pfam" id="PF00801">
    <property type="entry name" value="PKD"/>
    <property type="match status" value="1"/>
</dbReference>
<reference evidence="7 8" key="1">
    <citation type="submission" date="2016-08" db="EMBL/GenBank/DDBJ databases">
        <title>Complete genome sequence of Flavobacterium johnsoniae strain GSE09, a volatile-producing biocontrol agent isolated from cucumber (Cucumis sativus).</title>
        <authorList>
            <person name="Jeong J.-J."/>
            <person name="Oh J.Y."/>
            <person name="Jim Y.J."/>
            <person name="Sang M.K."/>
            <person name="Kim K.D."/>
        </authorList>
    </citation>
    <scope>NUCLEOTIDE SEQUENCE [LARGE SCALE GENOMIC DNA]</scope>
    <source>
        <strain evidence="7 8">GSE09</strain>
    </source>
</reference>
<evidence type="ECO:0000256" key="5">
    <source>
        <dbReference type="ARBA" id="ARBA00023316"/>
    </source>
</evidence>
<keyword evidence="4" id="KW-0378">Hydrolase</keyword>
<dbReference type="PROSITE" id="PS50093">
    <property type="entry name" value="PKD"/>
    <property type="match status" value="2"/>
</dbReference>
<evidence type="ECO:0000313" key="8">
    <source>
        <dbReference type="Proteomes" id="UP000093276"/>
    </source>
</evidence>
<dbReference type="InterPro" id="IPR013783">
    <property type="entry name" value="Ig-like_fold"/>
</dbReference>
<evidence type="ECO:0000259" key="6">
    <source>
        <dbReference type="PROSITE" id="PS50093"/>
    </source>
</evidence>
<dbReference type="SMART" id="SM00644">
    <property type="entry name" value="Ami_2"/>
    <property type="match status" value="1"/>
</dbReference>
<dbReference type="RefSeq" id="WP_083219863.1">
    <property type="nucleotide sequence ID" value="NZ_CP016907.1"/>
</dbReference>
<dbReference type="InterPro" id="IPR033803">
    <property type="entry name" value="CBD-like_Golvesin-Xly"/>
</dbReference>
<organism evidence="7 8">
    <name type="scientific">Flavobacterium anhuiense</name>
    <dbReference type="NCBI Taxonomy" id="459526"/>
    <lineage>
        <taxon>Bacteria</taxon>
        <taxon>Pseudomonadati</taxon>
        <taxon>Bacteroidota</taxon>
        <taxon>Flavobacteriia</taxon>
        <taxon>Flavobacteriales</taxon>
        <taxon>Flavobacteriaceae</taxon>
        <taxon>Flavobacterium</taxon>
    </lineage>
</organism>
<dbReference type="KEGG" id="fjg:BB050_03451"/>
<dbReference type="GO" id="GO:0016829">
    <property type="term" value="F:lyase activity"/>
    <property type="evidence" value="ECO:0007669"/>
    <property type="project" value="UniProtKB-KW"/>
</dbReference>
<dbReference type="PANTHER" id="PTHR30417">
    <property type="entry name" value="N-ACETYLMURAMOYL-L-ALANINE AMIDASE AMID"/>
    <property type="match status" value="1"/>
</dbReference>
<dbReference type="AlphaFoldDB" id="A0AAC9GJD1"/>
<dbReference type="InterPro" id="IPR022409">
    <property type="entry name" value="PKD/Chitinase_dom"/>
</dbReference>
<feature type="domain" description="PKD" evidence="6">
    <location>
        <begin position="724"/>
        <end position="809"/>
    </location>
</feature>
<dbReference type="GO" id="GO:0071555">
    <property type="term" value="P:cell wall organization"/>
    <property type="evidence" value="ECO:0007669"/>
    <property type="project" value="UniProtKB-KW"/>
</dbReference>
<evidence type="ECO:0000313" key="7">
    <source>
        <dbReference type="EMBL" id="AOC96540.1"/>
    </source>
</evidence>
<proteinExistence type="predicted"/>
<gene>
    <name evidence="7" type="primary">xly_2</name>
    <name evidence="7" type="ORF">BB050_03451</name>
</gene>
<dbReference type="PANTHER" id="PTHR30417:SF1">
    <property type="entry name" value="N-ACETYLMURAMOYL-L-ALANINE AMIDASE AMID"/>
    <property type="match status" value="1"/>
</dbReference>
<protein>
    <recommendedName>
        <fullName evidence="2">N-acetylmuramoyl-L-alanine amidase</fullName>
        <ecNumber evidence="2">3.5.1.28</ecNumber>
    </recommendedName>
</protein>
<feature type="domain" description="PKD" evidence="6">
    <location>
        <begin position="806"/>
        <end position="887"/>
    </location>
</feature>
<dbReference type="Pfam" id="PF25275">
    <property type="entry name" value="Golvesin_C"/>
    <property type="match status" value="1"/>
</dbReference>
<dbReference type="EC" id="3.5.1.28" evidence="2"/>
<dbReference type="InterPro" id="IPR002502">
    <property type="entry name" value="Amidase_domain"/>
</dbReference>
<evidence type="ECO:0000256" key="4">
    <source>
        <dbReference type="ARBA" id="ARBA00022801"/>
    </source>
</evidence>
<dbReference type="GO" id="GO:0009253">
    <property type="term" value="P:peptidoglycan catabolic process"/>
    <property type="evidence" value="ECO:0007669"/>
    <property type="project" value="InterPro"/>
</dbReference>
<keyword evidence="7" id="KW-0456">Lyase</keyword>
<dbReference type="SUPFAM" id="SSF49299">
    <property type="entry name" value="PKD domain"/>
    <property type="match status" value="2"/>
</dbReference>
<accession>A0AAC9GJD1</accession>
<dbReference type="SUPFAM" id="SSF55846">
    <property type="entry name" value="N-acetylmuramoyl-L-alanine amidase-like"/>
    <property type="match status" value="1"/>
</dbReference>
<dbReference type="CDD" id="cd06583">
    <property type="entry name" value="PGRP"/>
    <property type="match status" value="1"/>
</dbReference>
<dbReference type="EMBL" id="CP016907">
    <property type="protein sequence ID" value="AOC96540.1"/>
    <property type="molecule type" value="Genomic_DNA"/>
</dbReference>
<dbReference type="Gene3D" id="3.40.80.10">
    <property type="entry name" value="Peptidoglycan recognition protein-like"/>
    <property type="match status" value="1"/>
</dbReference>
<dbReference type="Gene3D" id="2.60.40.10">
    <property type="entry name" value="Immunoglobulins"/>
    <property type="match status" value="2"/>
</dbReference>
<dbReference type="NCBIfam" id="TIGR04183">
    <property type="entry name" value="Por_Secre_tail"/>
    <property type="match status" value="1"/>
</dbReference>
<dbReference type="GO" id="GO:0008745">
    <property type="term" value="F:N-acetylmuramoyl-L-alanine amidase activity"/>
    <property type="evidence" value="ECO:0007669"/>
    <property type="project" value="UniProtKB-EC"/>
</dbReference>
<evidence type="ECO:0000256" key="3">
    <source>
        <dbReference type="ARBA" id="ARBA00022729"/>
    </source>
</evidence>
<name>A0AAC9GJD1_9FLAO</name>
<dbReference type="GeneID" id="32309321"/>
<dbReference type="SUPFAM" id="SSF53955">
    <property type="entry name" value="Lysozyme-like"/>
    <property type="match status" value="1"/>
</dbReference>
<dbReference type="InterPro" id="IPR023346">
    <property type="entry name" value="Lysozyme-like_dom_sf"/>
</dbReference>
<keyword evidence="3" id="KW-0732">Signal</keyword>
<dbReference type="Pfam" id="PF18962">
    <property type="entry name" value="Por_Secre_tail"/>
    <property type="match status" value="1"/>
</dbReference>
<dbReference type="InterPro" id="IPR051206">
    <property type="entry name" value="NAMLAA_amidase_2"/>
</dbReference>
<dbReference type="Gene3D" id="1.10.530.10">
    <property type="match status" value="1"/>
</dbReference>
<dbReference type="InterPro" id="IPR026444">
    <property type="entry name" value="Secre_tail"/>
</dbReference>
<dbReference type="Pfam" id="PF01510">
    <property type="entry name" value="Amidase_2"/>
    <property type="match status" value="1"/>
</dbReference>